<organism evidence="1 2">
    <name type="scientific">Dethiosulfatarculus sandiegensis</name>
    <dbReference type="NCBI Taxonomy" id="1429043"/>
    <lineage>
        <taxon>Bacteria</taxon>
        <taxon>Pseudomonadati</taxon>
        <taxon>Thermodesulfobacteriota</taxon>
        <taxon>Desulfarculia</taxon>
        <taxon>Desulfarculales</taxon>
        <taxon>Desulfarculaceae</taxon>
        <taxon>Dethiosulfatarculus</taxon>
    </lineage>
</organism>
<dbReference type="InterPro" id="IPR046239">
    <property type="entry name" value="DUF6272"/>
</dbReference>
<dbReference type="RefSeq" id="WP_044349846.1">
    <property type="nucleotide sequence ID" value="NZ_AZAC01000019.1"/>
</dbReference>
<dbReference type="NCBIfam" id="NF038262">
    <property type="entry name" value="SiaB_fam_kinase"/>
    <property type="match status" value="1"/>
</dbReference>
<comment type="caution">
    <text evidence="1">The sequence shown here is derived from an EMBL/GenBank/DDBJ whole genome shotgun (WGS) entry which is preliminary data.</text>
</comment>
<proteinExistence type="predicted"/>
<keyword evidence="2" id="KW-1185">Reference proteome</keyword>
<reference evidence="1 2" key="1">
    <citation type="submission" date="2013-11" db="EMBL/GenBank/DDBJ databases">
        <title>Metagenomic analysis of a methanogenic consortium involved in long chain n-alkane degradation.</title>
        <authorList>
            <person name="Davidova I.A."/>
            <person name="Callaghan A.V."/>
            <person name="Wawrik B."/>
            <person name="Pruitt S."/>
            <person name="Marks C."/>
            <person name="Duncan K.E."/>
            <person name="Suflita J.M."/>
        </authorList>
    </citation>
    <scope>NUCLEOTIDE SEQUENCE [LARGE SCALE GENOMIC DNA]</scope>
    <source>
        <strain evidence="1 2">SPR</strain>
    </source>
</reference>
<name>A0A0D2JUA2_9BACT</name>
<dbReference type="Pfam" id="PF19788">
    <property type="entry name" value="DUF6272"/>
    <property type="match status" value="1"/>
</dbReference>
<dbReference type="EMBL" id="AZAC01000019">
    <property type="protein sequence ID" value="KIX13045.1"/>
    <property type="molecule type" value="Genomic_DNA"/>
</dbReference>
<evidence type="ECO:0000313" key="1">
    <source>
        <dbReference type="EMBL" id="KIX13045.1"/>
    </source>
</evidence>
<dbReference type="Proteomes" id="UP000032233">
    <property type="component" value="Unassembled WGS sequence"/>
</dbReference>
<dbReference type="STRING" id="1429043.X474_15890"/>
<dbReference type="AlphaFoldDB" id="A0A0D2JUA2"/>
<dbReference type="PATRIC" id="fig|1429043.3.peg.3359"/>
<protein>
    <submittedName>
        <fullName evidence="1">Uncharacterized protein</fullName>
    </submittedName>
</protein>
<accession>A0A0D2JUA2</accession>
<gene>
    <name evidence="1" type="ORF">X474_15890</name>
</gene>
<dbReference type="OrthoDB" id="5365713at2"/>
<evidence type="ECO:0000313" key="2">
    <source>
        <dbReference type="Proteomes" id="UP000032233"/>
    </source>
</evidence>
<dbReference type="InParanoid" id="A0A0D2JUA2"/>
<sequence>MSKLDLFDLTKKFREKGILITFSGPFTHKIIEELGKAIRGHLEDEKLKASDTMRVFSVFVEQAQNVKNYVTTAFKDCPDQVLLTTGMVTIAKAGVDYSVSSGNMIKKQDAQKLIDWLEYLNTLDRKELRALYKEQARKPMPEGALGAGLGLIDMARTAKAPLQHSIREVDAEFSFYSLTVLV</sequence>